<comment type="caution">
    <text evidence="5">The sequence shown here is derived from an EMBL/GenBank/DDBJ whole genome shotgun (WGS) entry which is preliminary data.</text>
</comment>
<evidence type="ECO:0000256" key="3">
    <source>
        <dbReference type="ARBA" id="ARBA00023163"/>
    </source>
</evidence>
<protein>
    <submittedName>
        <fullName evidence="5">LacI family transcriptional regulator</fullName>
    </submittedName>
</protein>
<dbReference type="SUPFAM" id="SSF53822">
    <property type="entry name" value="Periplasmic binding protein-like I"/>
    <property type="match status" value="1"/>
</dbReference>
<keyword evidence="2" id="KW-0238">DNA-binding</keyword>
<keyword evidence="6" id="KW-1185">Reference proteome</keyword>
<evidence type="ECO:0000313" key="5">
    <source>
        <dbReference type="EMBL" id="GGG24275.1"/>
    </source>
</evidence>
<name>A0ABQ1WDG3_9BACT</name>
<keyword evidence="3" id="KW-0804">Transcription</keyword>
<keyword evidence="1" id="KW-0805">Transcription regulation</keyword>
<feature type="domain" description="Periplasmic binding protein/LacI sugar binding" evidence="4">
    <location>
        <begin position="31"/>
        <end position="293"/>
    </location>
</feature>
<dbReference type="InterPro" id="IPR028082">
    <property type="entry name" value="Peripla_BP_I"/>
</dbReference>
<sequence>MATRLKVKKLAKELNYERNQTAIFFQQGKTYTIGVILPELSEAFFSAAISAIEDTAYKRNYTVLLAQSHDDEQKEKQLVEKMKHHRVDGLLVSVSKNTSSFEHFDSLSQYNIPVVFFDRIPPKEDIHSVSCNMVTGTIEAVTYLLKKGHRAIGMINGPDTLYASTERREGYIKAMLKNRLKFDPSLVVNCDLTEIGAQNALDQLLANKRKVTAVVTFNDYVWLYALNHARKLGIRINEELEYVSYANLPMTNYMSHAPLASVEQFPYNQGQKATEILMDLLSSKGTEPKKSQAYYKVMIESQLVENLKDQRLCQQY</sequence>
<dbReference type="InterPro" id="IPR001761">
    <property type="entry name" value="Peripla_BP/Lac1_sug-bd_dom"/>
</dbReference>
<dbReference type="PANTHER" id="PTHR30146">
    <property type="entry name" value="LACI-RELATED TRANSCRIPTIONAL REPRESSOR"/>
    <property type="match status" value="1"/>
</dbReference>
<gene>
    <name evidence="5" type="ORF">GCM10011323_30100</name>
</gene>
<accession>A0ABQ1WDG3</accession>
<dbReference type="EMBL" id="BMFP01000006">
    <property type="protein sequence ID" value="GGG24275.1"/>
    <property type="molecule type" value="Genomic_DNA"/>
</dbReference>
<proteinExistence type="predicted"/>
<evidence type="ECO:0000259" key="4">
    <source>
        <dbReference type="Pfam" id="PF00532"/>
    </source>
</evidence>
<dbReference type="Pfam" id="PF00532">
    <property type="entry name" value="Peripla_BP_1"/>
    <property type="match status" value="1"/>
</dbReference>
<organism evidence="5 6">
    <name type="scientific">Pontibacter amylolyticus</name>
    <dbReference type="NCBI Taxonomy" id="1424080"/>
    <lineage>
        <taxon>Bacteria</taxon>
        <taxon>Pseudomonadati</taxon>
        <taxon>Bacteroidota</taxon>
        <taxon>Cytophagia</taxon>
        <taxon>Cytophagales</taxon>
        <taxon>Hymenobacteraceae</taxon>
        <taxon>Pontibacter</taxon>
    </lineage>
</organism>
<evidence type="ECO:0000256" key="1">
    <source>
        <dbReference type="ARBA" id="ARBA00023015"/>
    </source>
</evidence>
<dbReference type="PANTHER" id="PTHR30146:SF109">
    <property type="entry name" value="HTH-TYPE TRANSCRIPTIONAL REGULATOR GALS"/>
    <property type="match status" value="1"/>
</dbReference>
<evidence type="ECO:0000256" key="2">
    <source>
        <dbReference type="ARBA" id="ARBA00023125"/>
    </source>
</evidence>
<dbReference type="Proteomes" id="UP000634043">
    <property type="component" value="Unassembled WGS sequence"/>
</dbReference>
<dbReference type="Gene3D" id="3.40.50.2300">
    <property type="match status" value="2"/>
</dbReference>
<reference evidence="6" key="1">
    <citation type="journal article" date="2019" name="Int. J. Syst. Evol. Microbiol.">
        <title>The Global Catalogue of Microorganisms (GCM) 10K type strain sequencing project: providing services to taxonomists for standard genome sequencing and annotation.</title>
        <authorList>
            <consortium name="The Broad Institute Genomics Platform"/>
            <consortium name="The Broad Institute Genome Sequencing Center for Infectious Disease"/>
            <person name="Wu L."/>
            <person name="Ma J."/>
        </authorList>
    </citation>
    <scope>NUCLEOTIDE SEQUENCE [LARGE SCALE GENOMIC DNA]</scope>
    <source>
        <strain evidence="6">CGMCC 1.12749</strain>
    </source>
</reference>
<dbReference type="CDD" id="cd06267">
    <property type="entry name" value="PBP1_LacI_sugar_binding-like"/>
    <property type="match status" value="1"/>
</dbReference>
<evidence type="ECO:0000313" key="6">
    <source>
        <dbReference type="Proteomes" id="UP000634043"/>
    </source>
</evidence>